<accession>A0A543B2R2</accession>
<name>A0A543B2R2_9ACTN</name>
<dbReference type="OrthoDB" id="5192422at2"/>
<protein>
    <submittedName>
        <fullName evidence="1">Uncharacterized protein</fullName>
    </submittedName>
</protein>
<dbReference type="InParanoid" id="A0A543B2R2"/>
<dbReference type="Proteomes" id="UP000317043">
    <property type="component" value="Unassembled WGS sequence"/>
</dbReference>
<gene>
    <name evidence="1" type="ORF">FB566_4719</name>
</gene>
<organism evidence="1 2">
    <name type="scientific">Stackebrandtia endophytica</name>
    <dbReference type="NCBI Taxonomy" id="1496996"/>
    <lineage>
        <taxon>Bacteria</taxon>
        <taxon>Bacillati</taxon>
        <taxon>Actinomycetota</taxon>
        <taxon>Actinomycetes</taxon>
        <taxon>Glycomycetales</taxon>
        <taxon>Glycomycetaceae</taxon>
        <taxon>Stackebrandtia</taxon>
    </lineage>
</organism>
<evidence type="ECO:0000313" key="2">
    <source>
        <dbReference type="Proteomes" id="UP000317043"/>
    </source>
</evidence>
<comment type="caution">
    <text evidence="1">The sequence shown here is derived from an EMBL/GenBank/DDBJ whole genome shotgun (WGS) entry which is preliminary data.</text>
</comment>
<dbReference type="EMBL" id="VFOW01000001">
    <property type="protein sequence ID" value="TQL79118.1"/>
    <property type="molecule type" value="Genomic_DNA"/>
</dbReference>
<dbReference type="AlphaFoldDB" id="A0A543B2R2"/>
<keyword evidence="2" id="KW-1185">Reference proteome</keyword>
<dbReference type="RefSeq" id="WP_142044173.1">
    <property type="nucleotide sequence ID" value="NZ_JBHTGS010000002.1"/>
</dbReference>
<sequence>MSWFRRKKRATFDRGAQKYDTTHLEEFHATRNGVEAYVEPRTTVTETTVMLIAHDGEWTRRRVDGVAGAFRLGDRLGIPVYEVAKVGYPKRMRDYNARRKLAERRKVVD</sequence>
<reference evidence="1 2" key="1">
    <citation type="submission" date="2019-06" db="EMBL/GenBank/DDBJ databases">
        <title>Sequencing the genomes of 1000 actinobacteria strains.</title>
        <authorList>
            <person name="Klenk H.-P."/>
        </authorList>
    </citation>
    <scope>NUCLEOTIDE SEQUENCE [LARGE SCALE GENOMIC DNA]</scope>
    <source>
        <strain evidence="1 2">DSM 45928</strain>
    </source>
</reference>
<proteinExistence type="predicted"/>
<evidence type="ECO:0000313" key="1">
    <source>
        <dbReference type="EMBL" id="TQL79118.1"/>
    </source>
</evidence>